<protein>
    <submittedName>
        <fullName evidence="1">Uncharacterized protein</fullName>
    </submittedName>
</protein>
<evidence type="ECO:0000313" key="1">
    <source>
        <dbReference type="EMBL" id="PTX58230.1"/>
    </source>
</evidence>
<accession>A0A2T6BQ59</accession>
<dbReference type="EMBL" id="QBKT01000017">
    <property type="protein sequence ID" value="PTX58230.1"/>
    <property type="molecule type" value="Genomic_DNA"/>
</dbReference>
<evidence type="ECO:0000313" key="2">
    <source>
        <dbReference type="Proteomes" id="UP000244090"/>
    </source>
</evidence>
<sequence>MNVNQIKSEFLKNHWGIASEIYRLVSETIKYYDLSNFSSFNKSSKVIRFNNNALDLVLIMETFESCWNYYYKTYVLESMRNEVLDFFYKIQTGNLEEQVSAPYSISAVDIDYDLLNGFDLLATQSYLLYPYEDYKDFQPELKCNNQIAKNRKITLSRICEEVYQELDITIYDDLEETLDDGYDNFDVLITENKRQDYEFYFQFMRNCWKYTKGRTGSDILGFMFFHDGLRYSSLDDDKFSTNEISELKEFLNSKGIKI</sequence>
<keyword evidence="2" id="KW-1185">Reference proteome</keyword>
<reference evidence="1 2" key="1">
    <citation type="submission" date="2018-04" db="EMBL/GenBank/DDBJ databases">
        <title>Genomic Encyclopedia of Archaeal and Bacterial Type Strains, Phase II (KMG-II): from individual species to whole genera.</title>
        <authorList>
            <person name="Goeker M."/>
        </authorList>
    </citation>
    <scope>NUCLEOTIDE SEQUENCE [LARGE SCALE GENOMIC DNA]</scope>
    <source>
        <strain evidence="1 2">DSM 25731</strain>
    </source>
</reference>
<proteinExistence type="predicted"/>
<dbReference type="AlphaFoldDB" id="A0A2T6BQ59"/>
<comment type="caution">
    <text evidence="1">The sequence shown here is derived from an EMBL/GenBank/DDBJ whole genome shotgun (WGS) entry which is preliminary data.</text>
</comment>
<dbReference type="Proteomes" id="UP000244090">
    <property type="component" value="Unassembled WGS sequence"/>
</dbReference>
<organism evidence="1 2">
    <name type="scientific">Kordia periserrulae</name>
    <dbReference type="NCBI Taxonomy" id="701523"/>
    <lineage>
        <taxon>Bacteria</taxon>
        <taxon>Pseudomonadati</taxon>
        <taxon>Bacteroidota</taxon>
        <taxon>Flavobacteriia</taxon>
        <taxon>Flavobacteriales</taxon>
        <taxon>Flavobacteriaceae</taxon>
        <taxon>Kordia</taxon>
    </lineage>
</organism>
<name>A0A2T6BQ59_9FLAO</name>
<gene>
    <name evidence="1" type="ORF">C8N46_1176</name>
</gene>